<dbReference type="Pfam" id="PF00593">
    <property type="entry name" value="TonB_dep_Rec_b-barrel"/>
    <property type="match status" value="1"/>
</dbReference>
<evidence type="ECO:0000256" key="1">
    <source>
        <dbReference type="ARBA" id="ARBA00004442"/>
    </source>
</evidence>
<dbReference type="SUPFAM" id="SSF56935">
    <property type="entry name" value="Porins"/>
    <property type="match status" value="1"/>
</dbReference>
<keyword evidence="3" id="KW-0998">Cell outer membrane</keyword>
<proteinExistence type="inferred from homology"/>
<name>A0A512RFL4_9BACT</name>
<comment type="caution">
    <text evidence="8">The sequence shown here is derived from an EMBL/GenBank/DDBJ whole genome shotgun (WGS) entry which is preliminary data.</text>
</comment>
<dbReference type="InterPro" id="IPR008969">
    <property type="entry name" value="CarboxyPept-like_regulatory"/>
</dbReference>
<reference evidence="8 9" key="1">
    <citation type="submission" date="2019-07" db="EMBL/GenBank/DDBJ databases">
        <title>Whole genome shotgun sequence of Chitinophaga cymbidii NBRC 109752.</title>
        <authorList>
            <person name="Hosoyama A."/>
            <person name="Uohara A."/>
            <person name="Ohji S."/>
            <person name="Ichikawa N."/>
        </authorList>
    </citation>
    <scope>NUCLEOTIDE SEQUENCE [LARGE SCALE GENOMIC DNA]</scope>
    <source>
        <strain evidence="8 9">NBRC 109752</strain>
    </source>
</reference>
<evidence type="ECO:0000259" key="6">
    <source>
        <dbReference type="Pfam" id="PF00593"/>
    </source>
</evidence>
<dbReference type="GO" id="GO:0009279">
    <property type="term" value="C:cell outer membrane"/>
    <property type="evidence" value="ECO:0007669"/>
    <property type="project" value="UniProtKB-SubCell"/>
</dbReference>
<keyword evidence="2 4" id="KW-0472">Membrane</keyword>
<evidence type="ECO:0000256" key="3">
    <source>
        <dbReference type="ARBA" id="ARBA00023237"/>
    </source>
</evidence>
<keyword evidence="9" id="KW-1185">Reference proteome</keyword>
<dbReference type="InterPro" id="IPR000531">
    <property type="entry name" value="Beta-barrel_TonB"/>
</dbReference>
<dbReference type="InterPro" id="IPR036942">
    <property type="entry name" value="Beta-barrel_TonB_sf"/>
</dbReference>
<dbReference type="Gene3D" id="2.40.170.20">
    <property type="entry name" value="TonB-dependent receptor, beta-barrel domain"/>
    <property type="match status" value="1"/>
</dbReference>
<gene>
    <name evidence="8" type="ORF">CCY01nite_06940</name>
</gene>
<comment type="subcellular location">
    <subcellularLocation>
        <location evidence="1 4">Cell outer membrane</location>
    </subcellularLocation>
</comment>
<evidence type="ECO:0000313" key="8">
    <source>
        <dbReference type="EMBL" id="GEP94434.1"/>
    </source>
</evidence>
<evidence type="ECO:0000313" key="9">
    <source>
        <dbReference type="Proteomes" id="UP000321436"/>
    </source>
</evidence>
<comment type="similarity">
    <text evidence="4">Belongs to the TonB-dependent receptor family.</text>
</comment>
<dbReference type="Gene3D" id="2.60.40.1120">
    <property type="entry name" value="Carboxypeptidase-like, regulatory domain"/>
    <property type="match status" value="1"/>
</dbReference>
<feature type="domain" description="TonB-dependent receptor-like beta-barrel" evidence="6">
    <location>
        <begin position="568"/>
        <end position="1012"/>
    </location>
</feature>
<sequence>MYKNFWVTFLIVCMQVPVFAAGRQKMDLVIQQEALSSVLVKLEKASGYNFVYEPPLVRNIVITGKNFKGRDFWFILNDLLHAHRIAYSVSGANIILAAVPPPQPVQYGKISGRIVDFENADPLPGATVRLEGTAIAMVTNEKGDFLFERVPEGKYNILFSYIGYKSGRLNGLVVTANKTITASFKLQASNNLKQVEVKGIARKKVVNTTDEQLINELYTARTVISGISNEQITRSMDRDAAEVVKRIPGVNVSDDRFIVVRGLSKRYNMTFLNDNLAPATELDSRAFSFDLVSSNTIDKIMIYKSPSPDLPGEFAGGLIKINTKKSMLTRQIDVQLSAQYRPGSSFSDISSYAGSKTDFLGLDDGVRSLPKGMPSPVDFNLMGPDVNAKYSKQFANNYLTNARYFDLDKRLTINYYDSWKLGAYQLNNLSSFSYTNTHEARETEQQSLYKSNRSYEGVIRQGIHAARLSLIQNNNIQLGDHVKLELKQFINQQGQRIALNDYKVKDGFEHLDQRRVGLYFLSSFLYSGQLGSYLHFGPAERTKIFTNIGFSSIHRKDPDLRELGYSRQRDPEVSLTEDNPDAPWIHGSRDLIYPVSRYFIDVKEKAWQANADAEHRFASFFNLKAGVFHETRQRYLSTRTFRLANGVHAYDPNIIIPNEEEGGGTGAEEWQIPARLDTGIFRADGTGLRWREATVPNDQYFAENRNTAGYISLDLLALENKLNVFGGVRVEHNLFRILGSLQTGQASYPLVISKPVTSVLPSVNASYRPDSTIIIRAGYGKTLNRPEFREAAPMDYFDYIKYEHYYGNPNLSTVNIHNYDVRFEWYPRSMLRNEMFNLGFFYKTLDRPIELIWGRERTFESAFNTFYYANTGAAKVYGLEAEIRKGLAFLSGNVFRDLSLILNGAILHSEVKTPALIYYGHQAPRERPLQGQVPYLLNASLNYERPQTGTKVAIVYHRSGDQIYAIGTSEYTPGDINSGFPDIMEKGRDMLDLTWSQRVNKYLSIKAGAQNLLNAPMTLYEDYNRDYKYTPEQTSVKDGQTVNSGDVISRRYYQRPYYSLALNFIF</sequence>
<dbReference type="Pfam" id="PF07715">
    <property type="entry name" value="Plug"/>
    <property type="match status" value="1"/>
</dbReference>
<dbReference type="Pfam" id="PF13715">
    <property type="entry name" value="CarbopepD_reg_2"/>
    <property type="match status" value="1"/>
</dbReference>
<evidence type="ECO:0000256" key="2">
    <source>
        <dbReference type="ARBA" id="ARBA00023136"/>
    </source>
</evidence>
<evidence type="ECO:0000256" key="5">
    <source>
        <dbReference type="SAM" id="SignalP"/>
    </source>
</evidence>
<accession>A0A512RFL4</accession>
<organism evidence="8 9">
    <name type="scientific">Chitinophaga cymbidii</name>
    <dbReference type="NCBI Taxonomy" id="1096750"/>
    <lineage>
        <taxon>Bacteria</taxon>
        <taxon>Pseudomonadati</taxon>
        <taxon>Bacteroidota</taxon>
        <taxon>Chitinophagia</taxon>
        <taxon>Chitinophagales</taxon>
        <taxon>Chitinophagaceae</taxon>
        <taxon>Chitinophaga</taxon>
    </lineage>
</organism>
<dbReference type="Proteomes" id="UP000321436">
    <property type="component" value="Unassembled WGS sequence"/>
</dbReference>
<dbReference type="PANTHER" id="PTHR40980">
    <property type="entry name" value="PLUG DOMAIN-CONTAINING PROTEIN"/>
    <property type="match status" value="1"/>
</dbReference>
<protein>
    <submittedName>
        <fullName evidence="8">TonB-dependent receptor</fullName>
    </submittedName>
</protein>
<dbReference type="RefSeq" id="WP_146857905.1">
    <property type="nucleotide sequence ID" value="NZ_BKAU01000001.1"/>
</dbReference>
<dbReference type="Gene3D" id="2.170.130.10">
    <property type="entry name" value="TonB-dependent receptor, plug domain"/>
    <property type="match status" value="1"/>
</dbReference>
<evidence type="ECO:0000256" key="4">
    <source>
        <dbReference type="RuleBase" id="RU003357"/>
    </source>
</evidence>
<keyword evidence="5" id="KW-0732">Signal</keyword>
<dbReference type="SUPFAM" id="SSF49464">
    <property type="entry name" value="Carboxypeptidase regulatory domain-like"/>
    <property type="match status" value="1"/>
</dbReference>
<evidence type="ECO:0000259" key="7">
    <source>
        <dbReference type="Pfam" id="PF07715"/>
    </source>
</evidence>
<keyword evidence="4" id="KW-0798">TonB box</keyword>
<dbReference type="PANTHER" id="PTHR40980:SF4">
    <property type="entry name" value="TONB-DEPENDENT RECEPTOR-LIKE BETA-BARREL DOMAIN-CONTAINING PROTEIN"/>
    <property type="match status" value="1"/>
</dbReference>
<dbReference type="EMBL" id="BKAU01000001">
    <property type="protein sequence ID" value="GEP94434.1"/>
    <property type="molecule type" value="Genomic_DNA"/>
</dbReference>
<dbReference type="OrthoDB" id="9768470at2"/>
<dbReference type="InterPro" id="IPR012910">
    <property type="entry name" value="Plug_dom"/>
</dbReference>
<dbReference type="AlphaFoldDB" id="A0A512RFL4"/>
<keyword evidence="8" id="KW-0675">Receptor</keyword>
<dbReference type="InterPro" id="IPR037066">
    <property type="entry name" value="Plug_dom_sf"/>
</dbReference>
<feature type="signal peptide" evidence="5">
    <location>
        <begin position="1"/>
        <end position="20"/>
    </location>
</feature>
<feature type="domain" description="TonB-dependent receptor plug" evidence="7">
    <location>
        <begin position="222"/>
        <end position="316"/>
    </location>
</feature>
<feature type="chain" id="PRO_5022017561" evidence="5">
    <location>
        <begin position="21"/>
        <end position="1066"/>
    </location>
</feature>